<evidence type="ECO:0000313" key="3">
    <source>
        <dbReference type="EMBL" id="GFH05661.1"/>
    </source>
</evidence>
<feature type="non-terminal residue" evidence="3">
    <location>
        <position position="1"/>
    </location>
</feature>
<dbReference type="Pfam" id="PF00850">
    <property type="entry name" value="Hist_deacetyl"/>
    <property type="match status" value="1"/>
</dbReference>
<keyword evidence="4" id="KW-1185">Reference proteome</keyword>
<keyword evidence="1" id="KW-0378">Hydrolase</keyword>
<proteinExistence type="predicted"/>
<dbReference type="EMBL" id="BLLF01000005">
    <property type="protein sequence ID" value="GFH05661.1"/>
    <property type="molecule type" value="Genomic_DNA"/>
</dbReference>
<name>A0A699Y8R6_HAELA</name>
<comment type="caution">
    <text evidence="3">The sequence shown here is derived from an EMBL/GenBank/DDBJ whole genome shotgun (WGS) entry which is preliminary data.</text>
</comment>
<dbReference type="GO" id="GO:0016787">
    <property type="term" value="F:hydrolase activity"/>
    <property type="evidence" value="ECO:0007669"/>
    <property type="project" value="UniProtKB-KW"/>
</dbReference>
<dbReference type="PANTHER" id="PTHR10625:SF19">
    <property type="entry name" value="HISTONE DEACETYLASE 12"/>
    <property type="match status" value="1"/>
</dbReference>
<dbReference type="GO" id="GO:0004407">
    <property type="term" value="F:histone deacetylase activity"/>
    <property type="evidence" value="ECO:0007669"/>
    <property type="project" value="InterPro"/>
</dbReference>
<evidence type="ECO:0000256" key="1">
    <source>
        <dbReference type="ARBA" id="ARBA00022801"/>
    </source>
</evidence>
<sequence length="313" mass="33790">MACSALSGHPVVYHPDMQIQPVAEGHRFPMPKDHLLYLALCEEGLAGSTFTPAYPDRDTLLLAHTPDYVDSYHPDMQIQPVAEGHRFPMPKDHLLYLALREEGLAGSTFTPAYPDRDTLLLAHTPDYVDSFLEGRLSASAMRSIGLPWSPALVQRTLVGTGSAVLAARLALQYGVACMCNGGTHHAHPSHGSGWCVFNDQAVAARAAQRDAGVGKVLFVDLDVHQGDGTAAIFQDDPSVFTFSLHCSNQGFPARLQASDLDVGLPAGTGDAEYMAVLQEVLPGLLANQRPDLVMYNAGTCAYTKLLPSCYRIF</sequence>
<dbReference type="GO" id="GO:0040029">
    <property type="term" value="P:epigenetic regulation of gene expression"/>
    <property type="evidence" value="ECO:0007669"/>
    <property type="project" value="TreeGrafter"/>
</dbReference>
<dbReference type="Gene3D" id="3.40.800.20">
    <property type="entry name" value="Histone deacetylase domain"/>
    <property type="match status" value="1"/>
</dbReference>
<dbReference type="AlphaFoldDB" id="A0A699Y8R6"/>
<dbReference type="Proteomes" id="UP000485058">
    <property type="component" value="Unassembled WGS sequence"/>
</dbReference>
<dbReference type="PRINTS" id="PR01270">
    <property type="entry name" value="HDASUPER"/>
</dbReference>
<feature type="domain" description="Histone deacetylase" evidence="2">
    <location>
        <begin position="95"/>
        <end position="299"/>
    </location>
</feature>
<evidence type="ECO:0000313" key="4">
    <source>
        <dbReference type="Proteomes" id="UP000485058"/>
    </source>
</evidence>
<gene>
    <name evidence="3" type="ORF">HaLaN_00160</name>
</gene>
<dbReference type="InterPro" id="IPR023696">
    <property type="entry name" value="Ureohydrolase_dom_sf"/>
</dbReference>
<reference evidence="3 4" key="1">
    <citation type="submission" date="2020-02" db="EMBL/GenBank/DDBJ databases">
        <title>Draft genome sequence of Haematococcus lacustris strain NIES-144.</title>
        <authorList>
            <person name="Morimoto D."/>
            <person name="Nakagawa S."/>
            <person name="Yoshida T."/>
            <person name="Sawayama S."/>
        </authorList>
    </citation>
    <scope>NUCLEOTIDE SEQUENCE [LARGE SCALE GENOMIC DNA]</scope>
    <source>
        <strain evidence="3 4">NIES-144</strain>
    </source>
</reference>
<protein>
    <submittedName>
        <fullName evidence="3">Hist_deacetyl domain-containing protein</fullName>
    </submittedName>
</protein>
<evidence type="ECO:0000259" key="2">
    <source>
        <dbReference type="Pfam" id="PF00850"/>
    </source>
</evidence>
<organism evidence="3 4">
    <name type="scientific">Haematococcus lacustris</name>
    <name type="common">Green alga</name>
    <name type="synonym">Haematococcus pluvialis</name>
    <dbReference type="NCBI Taxonomy" id="44745"/>
    <lineage>
        <taxon>Eukaryota</taxon>
        <taxon>Viridiplantae</taxon>
        <taxon>Chlorophyta</taxon>
        <taxon>core chlorophytes</taxon>
        <taxon>Chlorophyceae</taxon>
        <taxon>CS clade</taxon>
        <taxon>Chlamydomonadales</taxon>
        <taxon>Haematococcaceae</taxon>
        <taxon>Haematococcus</taxon>
    </lineage>
</organism>
<accession>A0A699Y8R6</accession>
<dbReference type="InterPro" id="IPR044150">
    <property type="entry name" value="HDAC_classIV"/>
</dbReference>
<dbReference type="PANTHER" id="PTHR10625">
    <property type="entry name" value="HISTONE DEACETYLASE HDAC1-RELATED"/>
    <property type="match status" value="1"/>
</dbReference>
<dbReference type="SUPFAM" id="SSF52768">
    <property type="entry name" value="Arginase/deacetylase"/>
    <property type="match status" value="2"/>
</dbReference>
<dbReference type="InterPro" id="IPR000286">
    <property type="entry name" value="HDACs"/>
</dbReference>
<dbReference type="CDD" id="cd09993">
    <property type="entry name" value="HDAC_classIV"/>
    <property type="match status" value="1"/>
</dbReference>
<dbReference type="InterPro" id="IPR023801">
    <property type="entry name" value="His_deacetylse_dom"/>
</dbReference>
<dbReference type="InterPro" id="IPR037138">
    <property type="entry name" value="His_deacetylse_dom_sf"/>
</dbReference>